<keyword evidence="3" id="KW-1185">Reference proteome</keyword>
<dbReference type="AlphaFoldDB" id="A0AAV7TVT1"/>
<organism evidence="2 3">
    <name type="scientific">Pleurodeles waltl</name>
    <name type="common">Iberian ribbed newt</name>
    <dbReference type="NCBI Taxonomy" id="8319"/>
    <lineage>
        <taxon>Eukaryota</taxon>
        <taxon>Metazoa</taxon>
        <taxon>Chordata</taxon>
        <taxon>Craniata</taxon>
        <taxon>Vertebrata</taxon>
        <taxon>Euteleostomi</taxon>
        <taxon>Amphibia</taxon>
        <taxon>Batrachia</taxon>
        <taxon>Caudata</taxon>
        <taxon>Salamandroidea</taxon>
        <taxon>Salamandridae</taxon>
        <taxon>Pleurodelinae</taxon>
        <taxon>Pleurodeles</taxon>
    </lineage>
</organism>
<evidence type="ECO:0000313" key="2">
    <source>
        <dbReference type="EMBL" id="KAJ1180762.1"/>
    </source>
</evidence>
<proteinExistence type="predicted"/>
<evidence type="ECO:0000313" key="3">
    <source>
        <dbReference type="Proteomes" id="UP001066276"/>
    </source>
</evidence>
<name>A0AAV7TVT1_PLEWA</name>
<sequence length="138" mass="14598">MLRLPPSAGGSPQGHKSSCGWPRDQLLDSRKQDAPGAVDREVRRPSRGRRDVGTAVGSPRSASPWDRRGGRGLLGLDCGGPWERACWLGRGLGDAAASGSGALHRSNKKHGGRAAVSEPPLIWLSIPTAPRGPPTKNW</sequence>
<dbReference type="Proteomes" id="UP001066276">
    <property type="component" value="Chromosome 3_2"/>
</dbReference>
<comment type="caution">
    <text evidence="2">The sequence shown here is derived from an EMBL/GenBank/DDBJ whole genome shotgun (WGS) entry which is preliminary data.</text>
</comment>
<protein>
    <submittedName>
        <fullName evidence="2">Uncharacterized protein</fullName>
    </submittedName>
</protein>
<evidence type="ECO:0000256" key="1">
    <source>
        <dbReference type="SAM" id="MobiDB-lite"/>
    </source>
</evidence>
<feature type="region of interest" description="Disordered" evidence="1">
    <location>
        <begin position="97"/>
        <end position="138"/>
    </location>
</feature>
<accession>A0AAV7TVT1</accession>
<feature type="compositionally biased region" description="Basic and acidic residues" evidence="1">
    <location>
        <begin position="25"/>
        <end position="52"/>
    </location>
</feature>
<gene>
    <name evidence="2" type="ORF">NDU88_005979</name>
</gene>
<feature type="region of interest" description="Disordered" evidence="1">
    <location>
        <begin position="1"/>
        <end position="72"/>
    </location>
</feature>
<dbReference type="EMBL" id="JANPWB010000006">
    <property type="protein sequence ID" value="KAJ1180762.1"/>
    <property type="molecule type" value="Genomic_DNA"/>
</dbReference>
<reference evidence="2" key="1">
    <citation type="journal article" date="2022" name="bioRxiv">
        <title>Sequencing and chromosome-scale assembly of the giantPleurodeles waltlgenome.</title>
        <authorList>
            <person name="Brown T."/>
            <person name="Elewa A."/>
            <person name="Iarovenko S."/>
            <person name="Subramanian E."/>
            <person name="Araus A.J."/>
            <person name="Petzold A."/>
            <person name="Susuki M."/>
            <person name="Suzuki K.-i.T."/>
            <person name="Hayashi T."/>
            <person name="Toyoda A."/>
            <person name="Oliveira C."/>
            <person name="Osipova E."/>
            <person name="Leigh N.D."/>
            <person name="Simon A."/>
            <person name="Yun M.H."/>
        </authorList>
    </citation>
    <scope>NUCLEOTIDE SEQUENCE</scope>
    <source>
        <strain evidence="2">20211129_DDA</strain>
        <tissue evidence="2">Liver</tissue>
    </source>
</reference>